<feature type="transmembrane region" description="Helical" evidence="5">
    <location>
        <begin position="333"/>
        <end position="358"/>
    </location>
</feature>
<dbReference type="Proteomes" id="UP000276776">
    <property type="component" value="Unassembled WGS sequence"/>
</dbReference>
<evidence type="ECO:0000313" key="7">
    <source>
        <dbReference type="Proteomes" id="UP000276776"/>
    </source>
</evidence>
<keyword evidence="7" id="KW-1185">Reference proteome</keyword>
<dbReference type="InterPro" id="IPR002781">
    <property type="entry name" value="TM_pro_TauE-like"/>
</dbReference>
<gene>
    <name evidence="6" type="ORF">TCLT_LOCUS5298</name>
</gene>
<evidence type="ECO:0000256" key="5">
    <source>
        <dbReference type="SAM" id="Phobius"/>
    </source>
</evidence>
<sequence>MKSISEPTGNTSFSSAKKHKLKEFVKKYFCEGQQLDENDLPRSDGQNESSVSEEKSLLERYRKYIGFLIPICLMELIWLTLAVKYNTLSLYPTRYELALTMILGATVAEFLISIQMQLCNEIKGMTSAAFTIIWMKIAIEWHSIIICSIGATAGIIFGLQWVDNLLDGQQKKMLFVSIWFSFALALFILNSQKKRKTYTAIPEMNTIKVIILLTTGIVGGLCSSFAGSGVDICSFSILTLLFRVSEKVATPTSVILMAVNTCVGFFWRQLIMTDISELAWQYFQVSVPVVVICAPLGSLIASHFHRLVLASFVYILEILALIGFLITRPPVYLILWTAAIILFSFIFFVILCKIGAIWSKNIENKRAENTELATKNSSLGFLSRKMNIKCIDVEKQTC</sequence>
<keyword evidence="3 5" id="KW-1133">Transmembrane helix</keyword>
<proteinExistence type="predicted"/>
<organism evidence="8">
    <name type="scientific">Thelazia callipaeda</name>
    <name type="common">Oriental eyeworm</name>
    <name type="synonym">Parasitic nematode</name>
    <dbReference type="NCBI Taxonomy" id="103827"/>
    <lineage>
        <taxon>Eukaryota</taxon>
        <taxon>Metazoa</taxon>
        <taxon>Ecdysozoa</taxon>
        <taxon>Nematoda</taxon>
        <taxon>Chromadorea</taxon>
        <taxon>Rhabditida</taxon>
        <taxon>Spirurina</taxon>
        <taxon>Spiruromorpha</taxon>
        <taxon>Thelazioidea</taxon>
        <taxon>Thelaziidae</taxon>
        <taxon>Thelazia</taxon>
    </lineage>
</organism>
<comment type="subcellular location">
    <subcellularLocation>
        <location evidence="1">Membrane</location>
        <topology evidence="1">Multi-pass membrane protein</topology>
    </subcellularLocation>
</comment>
<feature type="transmembrane region" description="Helical" evidence="5">
    <location>
        <begin position="97"/>
        <end position="118"/>
    </location>
</feature>
<dbReference type="Pfam" id="PF01925">
    <property type="entry name" value="TauE"/>
    <property type="match status" value="1"/>
</dbReference>
<feature type="transmembrane region" description="Helical" evidence="5">
    <location>
        <begin position="209"/>
        <end position="242"/>
    </location>
</feature>
<protein>
    <submittedName>
        <fullName evidence="6 8">Uncharacterized protein</fullName>
    </submittedName>
</protein>
<evidence type="ECO:0000256" key="3">
    <source>
        <dbReference type="ARBA" id="ARBA00022989"/>
    </source>
</evidence>
<keyword evidence="4 5" id="KW-0472">Membrane</keyword>
<evidence type="ECO:0000256" key="2">
    <source>
        <dbReference type="ARBA" id="ARBA00022692"/>
    </source>
</evidence>
<dbReference type="AlphaFoldDB" id="A0A0N5CY06"/>
<evidence type="ECO:0000256" key="4">
    <source>
        <dbReference type="ARBA" id="ARBA00023136"/>
    </source>
</evidence>
<dbReference type="OrthoDB" id="5979356at2759"/>
<reference evidence="6 7" key="2">
    <citation type="submission" date="2018-11" db="EMBL/GenBank/DDBJ databases">
        <authorList>
            <consortium name="Pathogen Informatics"/>
        </authorList>
    </citation>
    <scope>NUCLEOTIDE SEQUENCE [LARGE SCALE GENOMIC DNA]</scope>
</reference>
<reference evidence="8" key="1">
    <citation type="submission" date="2017-02" db="UniProtKB">
        <authorList>
            <consortium name="WormBaseParasite"/>
        </authorList>
    </citation>
    <scope>IDENTIFICATION</scope>
</reference>
<keyword evidence="2 5" id="KW-0812">Transmembrane</keyword>
<dbReference type="PANTHER" id="PTHR31154">
    <property type="entry name" value="MEMBRANE TRANSPORTER PROTEIN"/>
    <property type="match status" value="1"/>
</dbReference>
<evidence type="ECO:0000256" key="1">
    <source>
        <dbReference type="ARBA" id="ARBA00004141"/>
    </source>
</evidence>
<dbReference type="OMA" id="MQSVGMM"/>
<feature type="transmembrane region" description="Helical" evidence="5">
    <location>
        <begin position="279"/>
        <end position="301"/>
    </location>
</feature>
<dbReference type="EMBL" id="UYYF01004331">
    <property type="protein sequence ID" value="VDN02523.1"/>
    <property type="molecule type" value="Genomic_DNA"/>
</dbReference>
<feature type="transmembrane region" description="Helical" evidence="5">
    <location>
        <begin position="139"/>
        <end position="161"/>
    </location>
</feature>
<dbReference type="GO" id="GO:0016020">
    <property type="term" value="C:membrane"/>
    <property type="evidence" value="ECO:0007669"/>
    <property type="project" value="UniProtKB-SubCell"/>
</dbReference>
<name>A0A0N5CY06_THECL</name>
<evidence type="ECO:0000313" key="6">
    <source>
        <dbReference type="EMBL" id="VDN02523.1"/>
    </source>
</evidence>
<feature type="transmembrane region" description="Helical" evidence="5">
    <location>
        <begin position="173"/>
        <end position="189"/>
    </location>
</feature>
<feature type="transmembrane region" description="Helical" evidence="5">
    <location>
        <begin position="64"/>
        <end position="85"/>
    </location>
</feature>
<evidence type="ECO:0000313" key="8">
    <source>
        <dbReference type="WBParaSite" id="TCLT_0000530901-mRNA-1"/>
    </source>
</evidence>
<feature type="transmembrane region" description="Helical" evidence="5">
    <location>
        <begin position="307"/>
        <end position="326"/>
    </location>
</feature>
<dbReference type="PANTHER" id="PTHR31154:SF4">
    <property type="entry name" value="MEMBRANE TRANSPORTER PROTEIN"/>
    <property type="match status" value="1"/>
</dbReference>
<accession>A0A0N5CY06</accession>
<dbReference type="WBParaSite" id="TCLT_0000530901-mRNA-1">
    <property type="protein sequence ID" value="TCLT_0000530901-mRNA-1"/>
    <property type="gene ID" value="TCLT_0000530901"/>
</dbReference>